<dbReference type="InterPro" id="IPR023717">
    <property type="entry name" value="Pro-tRNA-Synthase_IIa_type1"/>
</dbReference>
<comment type="caution">
    <text evidence="13">The sequence shown here is derived from an EMBL/GenBank/DDBJ whole genome shotgun (WGS) entry which is preliminary data.</text>
</comment>
<dbReference type="Gene3D" id="3.40.50.800">
    <property type="entry name" value="Anticodon-binding domain"/>
    <property type="match status" value="1"/>
</dbReference>
<comment type="catalytic activity">
    <reaction evidence="9 10">
        <text>tRNA(Pro) + L-proline + ATP = L-prolyl-tRNA(Pro) + AMP + diphosphate</text>
        <dbReference type="Rhea" id="RHEA:14305"/>
        <dbReference type="Rhea" id="RHEA-COMP:9700"/>
        <dbReference type="Rhea" id="RHEA-COMP:9702"/>
        <dbReference type="ChEBI" id="CHEBI:30616"/>
        <dbReference type="ChEBI" id="CHEBI:33019"/>
        <dbReference type="ChEBI" id="CHEBI:60039"/>
        <dbReference type="ChEBI" id="CHEBI:78442"/>
        <dbReference type="ChEBI" id="CHEBI:78532"/>
        <dbReference type="ChEBI" id="CHEBI:456215"/>
        <dbReference type="EC" id="6.1.1.15"/>
    </reaction>
</comment>
<comment type="function">
    <text evidence="10">Catalyzes the attachment of proline to tRNA(Pro) in a two-step reaction: proline is first activated by ATP to form Pro-AMP and then transferred to the acceptor end of tRNA(Pro). As ProRS can inadvertently accommodate and process non-cognate amino acids such as alanine and cysteine, to avoid such errors it has two additional distinct editing activities against alanine. One activity is designated as 'pretransfer' editing and involves the tRNA(Pro)-independent hydrolysis of activated Ala-AMP. The other activity is designated 'posttransfer' editing and involves deacylation of mischarged Ala-tRNA(Pro). The misacylated Cys-tRNA(Pro) is not edited by ProRS.</text>
</comment>
<feature type="domain" description="Aminoacyl-transfer RNA synthetases class-II family profile" evidence="12">
    <location>
        <begin position="33"/>
        <end position="470"/>
    </location>
</feature>
<organism evidence="13 14">
    <name type="scientific">Paenibacillus gallinarum</name>
    <dbReference type="NCBI Taxonomy" id="2762232"/>
    <lineage>
        <taxon>Bacteria</taxon>
        <taxon>Bacillati</taxon>
        <taxon>Bacillota</taxon>
        <taxon>Bacilli</taxon>
        <taxon>Bacillales</taxon>
        <taxon>Paenibacillaceae</taxon>
        <taxon>Paenibacillus</taxon>
    </lineage>
</organism>
<dbReference type="Pfam" id="PF03129">
    <property type="entry name" value="HGTP_anticodon"/>
    <property type="match status" value="1"/>
</dbReference>
<dbReference type="PANTHER" id="PTHR42753:SF2">
    <property type="entry name" value="PROLINE--TRNA LIGASE"/>
    <property type="match status" value="1"/>
</dbReference>
<evidence type="ECO:0000313" key="14">
    <source>
        <dbReference type="Proteomes" id="UP000608071"/>
    </source>
</evidence>
<sequence>MRQSQLFIPTLREAPAEAEARSHQILLRSGMIRQTASGIYSLLPLGRRVLHKIEQIVREEMDAIMAQETLLPSLQPIELWEESGRNRDYGPELMRLSDRHDRSFALGPTHEEVITALIRDEVHSYRQLPLTLYQISTKYRDERRPRFGLLRGREFLMKDAYSFSANWEELDRVYEDMVQAYTRIFTRVGLHFTKVEADAGTIGGSGETHEFMALADIGEDTIVTCTACDYAANLEKAIYKTGTDAEVTKPFTQGTESQKVKVHTPDTKTIQQVASYLNLEPQNVIKTLLYEADGVPIAVLIRGDHEVNEIKLQHALKVEQLEMLDQEKYKDDLQLPVGYLGPYDLSMKIIADYAVISMDRAVTGANEVDHHYIQVQPGQDFTWDAAADIRNAVEGDLCSSCGSALTFDRGIEVGHVFKLGTKYSDAMGATFLNQTGTPQKPIMGCYGIGISRLLGTIAEQYAADLKMSWPVAVAPYHVHLIPISVKDEVQMELVHELESSLTALGVEVLVDDRNERPGVKFKDADLIGLPMRVIVGKNAADRQVECSWPANSQDTENTEPSSSERMSVEEVLEIAKMHIFPKVD</sequence>
<comment type="domain">
    <text evidence="10">Consists of three domains: the N-terminal catalytic domain, the editing domain and the C-terminal anticodon-binding domain.</text>
</comment>
<keyword evidence="8 10" id="KW-0030">Aminoacyl-tRNA synthetase</keyword>
<dbReference type="Pfam" id="PF00587">
    <property type="entry name" value="tRNA-synt_2b"/>
    <property type="match status" value="1"/>
</dbReference>
<comment type="subunit">
    <text evidence="2 10">Homodimer.</text>
</comment>
<feature type="compositionally biased region" description="Polar residues" evidence="11">
    <location>
        <begin position="549"/>
        <end position="565"/>
    </location>
</feature>
<evidence type="ECO:0000313" key="13">
    <source>
        <dbReference type="EMBL" id="MBD7966461.1"/>
    </source>
</evidence>
<dbReference type="RefSeq" id="WP_191797053.1">
    <property type="nucleotide sequence ID" value="NZ_JACSQL010000001.1"/>
</dbReference>
<dbReference type="InterPro" id="IPR036621">
    <property type="entry name" value="Anticodon-bd_dom_sf"/>
</dbReference>
<dbReference type="InterPro" id="IPR004154">
    <property type="entry name" value="Anticodon-bd"/>
</dbReference>
<dbReference type="Gene3D" id="3.30.930.10">
    <property type="entry name" value="Bira Bifunctional Protein, Domain 2"/>
    <property type="match status" value="2"/>
</dbReference>
<name>A0ABR8SSK7_9BACL</name>
<protein>
    <recommendedName>
        <fullName evidence="10">Proline--tRNA ligase</fullName>
        <ecNumber evidence="10">6.1.1.15</ecNumber>
    </recommendedName>
    <alternativeName>
        <fullName evidence="10">Prolyl-tRNA synthetase</fullName>
        <shortName evidence="10">ProRS</shortName>
    </alternativeName>
</protein>
<dbReference type="InterPro" id="IPR033730">
    <property type="entry name" value="ProRS_core_prok"/>
</dbReference>
<feature type="region of interest" description="Disordered" evidence="11">
    <location>
        <begin position="548"/>
        <end position="567"/>
    </location>
</feature>
<dbReference type="InterPro" id="IPR036754">
    <property type="entry name" value="YbaK/aa-tRNA-synt-asso_dom_sf"/>
</dbReference>
<reference evidence="13 14" key="1">
    <citation type="submission" date="2020-08" db="EMBL/GenBank/DDBJ databases">
        <title>A Genomic Blueprint of the Chicken Gut Microbiome.</title>
        <authorList>
            <person name="Gilroy R."/>
            <person name="Ravi A."/>
            <person name="Getino M."/>
            <person name="Pursley I."/>
            <person name="Horton D.L."/>
            <person name="Alikhan N.-F."/>
            <person name="Baker D."/>
            <person name="Gharbi K."/>
            <person name="Hall N."/>
            <person name="Watson M."/>
            <person name="Adriaenssens E.M."/>
            <person name="Foster-Nyarko E."/>
            <person name="Jarju S."/>
            <person name="Secka A."/>
            <person name="Antonio M."/>
            <person name="Oren A."/>
            <person name="Chaudhuri R."/>
            <person name="La Ragione R.M."/>
            <person name="Hildebrand F."/>
            <person name="Pallen M.J."/>
        </authorList>
    </citation>
    <scope>NUCLEOTIDE SEQUENCE [LARGE SCALE GENOMIC DNA]</scope>
    <source>
        <strain evidence="13 14">Sa2BVA9</strain>
    </source>
</reference>
<keyword evidence="6 10" id="KW-0067">ATP-binding</keyword>
<keyword evidence="3 10" id="KW-0963">Cytoplasm</keyword>
<keyword evidence="5 10" id="KW-0547">Nucleotide-binding</keyword>
<dbReference type="InterPro" id="IPR045864">
    <property type="entry name" value="aa-tRNA-synth_II/BPL/LPL"/>
</dbReference>
<dbReference type="NCBIfam" id="TIGR00409">
    <property type="entry name" value="proS_fam_II"/>
    <property type="match status" value="1"/>
</dbReference>
<dbReference type="InterPro" id="IPR007214">
    <property type="entry name" value="YbaK/aa-tRNA-synth-assoc-dom"/>
</dbReference>
<dbReference type="SUPFAM" id="SSF52954">
    <property type="entry name" value="Class II aaRS ABD-related"/>
    <property type="match status" value="1"/>
</dbReference>
<keyword evidence="7 10" id="KW-0648">Protein biosynthesis</keyword>
<evidence type="ECO:0000256" key="1">
    <source>
        <dbReference type="ARBA" id="ARBA00004496"/>
    </source>
</evidence>
<evidence type="ECO:0000256" key="10">
    <source>
        <dbReference type="HAMAP-Rule" id="MF_01569"/>
    </source>
</evidence>
<dbReference type="EC" id="6.1.1.15" evidence="10"/>
<evidence type="ECO:0000256" key="8">
    <source>
        <dbReference type="ARBA" id="ARBA00023146"/>
    </source>
</evidence>
<dbReference type="CDD" id="cd00779">
    <property type="entry name" value="ProRS_core_prok"/>
    <property type="match status" value="1"/>
</dbReference>
<evidence type="ECO:0000256" key="5">
    <source>
        <dbReference type="ARBA" id="ARBA00022741"/>
    </source>
</evidence>
<dbReference type="InterPro" id="IPR050062">
    <property type="entry name" value="Pro-tRNA_synthetase"/>
</dbReference>
<dbReference type="InterPro" id="IPR004500">
    <property type="entry name" value="Pro-tRNA-synth_IIa_bac-type"/>
</dbReference>
<dbReference type="InterPro" id="IPR002314">
    <property type="entry name" value="aa-tRNA-synt_IIb"/>
</dbReference>
<evidence type="ECO:0000256" key="11">
    <source>
        <dbReference type="SAM" id="MobiDB-lite"/>
    </source>
</evidence>
<dbReference type="EMBL" id="JACSQL010000001">
    <property type="protein sequence ID" value="MBD7966461.1"/>
    <property type="molecule type" value="Genomic_DNA"/>
</dbReference>
<comment type="similarity">
    <text evidence="10">Belongs to the class-II aminoacyl-tRNA synthetase family. ProS type 1 subfamily.</text>
</comment>
<accession>A0ABR8SSK7</accession>
<keyword evidence="4 10" id="KW-0436">Ligase</keyword>
<evidence type="ECO:0000256" key="6">
    <source>
        <dbReference type="ARBA" id="ARBA00022840"/>
    </source>
</evidence>
<dbReference type="InterPro" id="IPR006195">
    <property type="entry name" value="aa-tRNA-synth_II"/>
</dbReference>
<dbReference type="SUPFAM" id="SSF55681">
    <property type="entry name" value="Class II aaRS and biotin synthetases"/>
    <property type="match status" value="1"/>
</dbReference>
<dbReference type="PROSITE" id="PS50862">
    <property type="entry name" value="AA_TRNA_LIGASE_II"/>
    <property type="match status" value="1"/>
</dbReference>
<dbReference type="CDD" id="cd04334">
    <property type="entry name" value="ProRS-INS"/>
    <property type="match status" value="1"/>
</dbReference>
<dbReference type="PRINTS" id="PR01046">
    <property type="entry name" value="TRNASYNTHPRO"/>
</dbReference>
<proteinExistence type="inferred from homology"/>
<evidence type="ECO:0000259" key="12">
    <source>
        <dbReference type="PROSITE" id="PS50862"/>
    </source>
</evidence>
<gene>
    <name evidence="10" type="primary">proS</name>
    <name evidence="13" type="ORF">H9647_00105</name>
</gene>
<dbReference type="GO" id="GO:0004827">
    <property type="term" value="F:proline-tRNA ligase activity"/>
    <property type="evidence" value="ECO:0007669"/>
    <property type="project" value="UniProtKB-EC"/>
</dbReference>
<dbReference type="CDD" id="cd00861">
    <property type="entry name" value="ProRS_anticodon_short"/>
    <property type="match status" value="1"/>
</dbReference>
<dbReference type="Proteomes" id="UP000608071">
    <property type="component" value="Unassembled WGS sequence"/>
</dbReference>
<evidence type="ECO:0000256" key="7">
    <source>
        <dbReference type="ARBA" id="ARBA00022917"/>
    </source>
</evidence>
<dbReference type="PANTHER" id="PTHR42753">
    <property type="entry name" value="MITOCHONDRIAL RIBOSOME PROTEIN L39/PROLYL-TRNA LIGASE FAMILY MEMBER"/>
    <property type="match status" value="1"/>
</dbReference>
<evidence type="ECO:0000256" key="2">
    <source>
        <dbReference type="ARBA" id="ARBA00011738"/>
    </source>
</evidence>
<dbReference type="InterPro" id="IPR044140">
    <property type="entry name" value="ProRS_anticodon_short"/>
</dbReference>
<keyword evidence="14" id="KW-1185">Reference proteome</keyword>
<dbReference type="NCBIfam" id="NF006625">
    <property type="entry name" value="PRK09194.1"/>
    <property type="match status" value="1"/>
</dbReference>
<evidence type="ECO:0000256" key="4">
    <source>
        <dbReference type="ARBA" id="ARBA00022598"/>
    </source>
</evidence>
<dbReference type="SUPFAM" id="SSF55826">
    <property type="entry name" value="YbaK/ProRS associated domain"/>
    <property type="match status" value="1"/>
</dbReference>
<dbReference type="Pfam" id="PF04073">
    <property type="entry name" value="tRNA_edit"/>
    <property type="match status" value="1"/>
</dbReference>
<evidence type="ECO:0000256" key="9">
    <source>
        <dbReference type="ARBA" id="ARBA00047671"/>
    </source>
</evidence>
<dbReference type="InterPro" id="IPR002316">
    <property type="entry name" value="Pro-tRNA-ligase_IIa"/>
</dbReference>
<comment type="subcellular location">
    <subcellularLocation>
        <location evidence="1 10">Cytoplasm</location>
    </subcellularLocation>
</comment>
<dbReference type="HAMAP" id="MF_01569">
    <property type="entry name" value="Pro_tRNA_synth_type1"/>
    <property type="match status" value="1"/>
</dbReference>
<evidence type="ECO:0000256" key="3">
    <source>
        <dbReference type="ARBA" id="ARBA00022490"/>
    </source>
</evidence>